<protein>
    <submittedName>
        <fullName evidence="2">Genomic scaffold, ProqFM164S01</fullName>
    </submittedName>
</protein>
<dbReference type="OrthoDB" id="4490227at2759"/>
<dbReference type="Proteomes" id="UP000030686">
    <property type="component" value="Unassembled WGS sequence"/>
</dbReference>
<dbReference type="EMBL" id="HG792015">
    <property type="protein sequence ID" value="CDM29592.1"/>
    <property type="molecule type" value="Genomic_DNA"/>
</dbReference>
<gene>
    <name evidence="2" type="ORF">PROQFM164_S01g003404</name>
</gene>
<evidence type="ECO:0000313" key="3">
    <source>
        <dbReference type="Proteomes" id="UP000030686"/>
    </source>
</evidence>
<dbReference type="AlphaFoldDB" id="W6QJ28"/>
<dbReference type="Pfam" id="PF23584">
    <property type="entry name" value="DUF7136"/>
    <property type="match status" value="1"/>
</dbReference>
<evidence type="ECO:0000259" key="1">
    <source>
        <dbReference type="Pfam" id="PF23584"/>
    </source>
</evidence>
<sequence>MGKLDPCGPLLCIRVFRCPPQRESVASELGPDLAELRRKHPLGADMVSNMSTSATWFTIRNSAPKVDLVAATANKTCPGQYGVAINMTDKTVEVPRGSIGLAVTTPMTHAQWWCPHRIPRWILVASKLTRLLSQV</sequence>
<accession>W6QJ28</accession>
<feature type="domain" description="DUF7136" evidence="1">
    <location>
        <begin position="44"/>
        <end position="97"/>
    </location>
</feature>
<keyword evidence="3" id="KW-1185">Reference proteome</keyword>
<evidence type="ECO:0000313" key="2">
    <source>
        <dbReference type="EMBL" id="CDM29592.1"/>
    </source>
</evidence>
<proteinExistence type="predicted"/>
<name>W6QJ28_PENRF</name>
<reference evidence="2" key="1">
    <citation type="journal article" date="2014" name="Nat. Commun.">
        <title>Multiple recent horizontal transfers of a large genomic region in cheese making fungi.</title>
        <authorList>
            <person name="Cheeseman K."/>
            <person name="Ropars J."/>
            <person name="Renault P."/>
            <person name="Dupont J."/>
            <person name="Gouzy J."/>
            <person name="Branca A."/>
            <person name="Abraham A.L."/>
            <person name="Ceppi M."/>
            <person name="Conseiller E."/>
            <person name="Debuchy R."/>
            <person name="Malagnac F."/>
            <person name="Goarin A."/>
            <person name="Silar P."/>
            <person name="Lacoste S."/>
            <person name="Sallet E."/>
            <person name="Bensimon A."/>
            <person name="Giraud T."/>
            <person name="Brygoo Y."/>
        </authorList>
    </citation>
    <scope>NUCLEOTIDE SEQUENCE [LARGE SCALE GENOMIC DNA]</scope>
    <source>
        <strain evidence="2">FM164</strain>
    </source>
</reference>
<organism evidence="2 3">
    <name type="scientific">Penicillium roqueforti (strain FM164)</name>
    <dbReference type="NCBI Taxonomy" id="1365484"/>
    <lineage>
        <taxon>Eukaryota</taxon>
        <taxon>Fungi</taxon>
        <taxon>Dikarya</taxon>
        <taxon>Ascomycota</taxon>
        <taxon>Pezizomycotina</taxon>
        <taxon>Eurotiomycetes</taxon>
        <taxon>Eurotiomycetidae</taxon>
        <taxon>Eurotiales</taxon>
        <taxon>Aspergillaceae</taxon>
        <taxon>Penicillium</taxon>
    </lineage>
</organism>
<dbReference type="InterPro" id="IPR055560">
    <property type="entry name" value="DUF7136"/>
</dbReference>